<dbReference type="PROSITE" id="PS50110">
    <property type="entry name" value="RESPONSE_REGULATORY"/>
    <property type="match status" value="1"/>
</dbReference>
<dbReference type="Proteomes" id="UP000501812">
    <property type="component" value="Chromosome"/>
</dbReference>
<dbReference type="GO" id="GO:0003677">
    <property type="term" value="F:DNA binding"/>
    <property type="evidence" value="ECO:0007669"/>
    <property type="project" value="InterPro"/>
</dbReference>
<dbReference type="Gene3D" id="3.40.50.2300">
    <property type="match status" value="1"/>
</dbReference>
<dbReference type="Pfam" id="PF00072">
    <property type="entry name" value="Response_reg"/>
    <property type="match status" value="1"/>
</dbReference>
<dbReference type="InterPro" id="IPR007492">
    <property type="entry name" value="LytTR_DNA-bd_dom"/>
</dbReference>
<proteinExistence type="predicted"/>
<organism evidence="4 5">
    <name type="scientific">Luteolibacter luteus</name>
    <dbReference type="NCBI Taxonomy" id="2728835"/>
    <lineage>
        <taxon>Bacteria</taxon>
        <taxon>Pseudomonadati</taxon>
        <taxon>Verrucomicrobiota</taxon>
        <taxon>Verrucomicrobiia</taxon>
        <taxon>Verrucomicrobiales</taxon>
        <taxon>Verrucomicrobiaceae</taxon>
        <taxon>Luteolibacter</taxon>
    </lineage>
</organism>
<dbReference type="InterPro" id="IPR001789">
    <property type="entry name" value="Sig_transdc_resp-reg_receiver"/>
</dbReference>
<dbReference type="GO" id="GO:0000156">
    <property type="term" value="F:phosphorelay response regulator activity"/>
    <property type="evidence" value="ECO:0007669"/>
    <property type="project" value="InterPro"/>
</dbReference>
<dbReference type="PROSITE" id="PS50930">
    <property type="entry name" value="HTH_LYTTR"/>
    <property type="match status" value="1"/>
</dbReference>
<gene>
    <name evidence="4" type="ORF">HHL09_01120</name>
</gene>
<dbReference type="PANTHER" id="PTHR37299:SF1">
    <property type="entry name" value="STAGE 0 SPORULATION PROTEIN A HOMOLOG"/>
    <property type="match status" value="1"/>
</dbReference>
<feature type="domain" description="Response regulatory" evidence="2">
    <location>
        <begin position="2"/>
        <end position="114"/>
    </location>
</feature>
<dbReference type="RefSeq" id="WP_169452664.1">
    <property type="nucleotide sequence ID" value="NZ_CP051774.1"/>
</dbReference>
<evidence type="ECO:0000313" key="5">
    <source>
        <dbReference type="Proteomes" id="UP000501812"/>
    </source>
</evidence>
<keyword evidence="5" id="KW-1185">Reference proteome</keyword>
<dbReference type="EMBL" id="CP051774">
    <property type="protein sequence ID" value="QJE94443.1"/>
    <property type="molecule type" value="Genomic_DNA"/>
</dbReference>
<dbReference type="AlphaFoldDB" id="A0A858RE44"/>
<name>A0A858RE44_9BACT</name>
<protein>
    <submittedName>
        <fullName evidence="4">Response regulator</fullName>
    </submittedName>
</protein>
<accession>A0A858RE44</accession>
<dbReference type="SMART" id="SM00850">
    <property type="entry name" value="LytTR"/>
    <property type="match status" value="1"/>
</dbReference>
<sequence length="243" mass="27288">MKALIIDDEALARRELRTLLRAHPEIEIVGEAGNVTEALQLLEAEPADLIFLDIQMPGRSGFDLIGLLPSPQPQVIFVTAYDEFALRAFEVNALDYLMKPVHPERLAAALRKLQAGTASDEALPAAAAAEIPLNPEDRVFLREGERCWFVPVKEIRLLESAGNHTMLHFGTDKAMIYRTLNSMEARLPSSLFFRANRSQMLNLHQIAGVEPWFSGCLKVRLQSGEEIELSRRQSQLFRDRTGL</sequence>
<dbReference type="SMART" id="SM00448">
    <property type="entry name" value="REC"/>
    <property type="match status" value="1"/>
</dbReference>
<dbReference type="SUPFAM" id="SSF52172">
    <property type="entry name" value="CheY-like"/>
    <property type="match status" value="1"/>
</dbReference>
<feature type="modified residue" description="4-aspartylphosphate" evidence="1">
    <location>
        <position position="53"/>
    </location>
</feature>
<keyword evidence="1" id="KW-0597">Phosphoprotein</keyword>
<dbReference type="PANTHER" id="PTHR37299">
    <property type="entry name" value="TRANSCRIPTIONAL REGULATOR-RELATED"/>
    <property type="match status" value="1"/>
</dbReference>
<evidence type="ECO:0000259" key="2">
    <source>
        <dbReference type="PROSITE" id="PS50110"/>
    </source>
</evidence>
<dbReference type="InterPro" id="IPR046947">
    <property type="entry name" value="LytR-like"/>
</dbReference>
<feature type="domain" description="HTH LytTR-type" evidence="3">
    <location>
        <begin position="150"/>
        <end position="243"/>
    </location>
</feature>
<dbReference type="Pfam" id="PF04397">
    <property type="entry name" value="LytTR"/>
    <property type="match status" value="1"/>
</dbReference>
<evidence type="ECO:0000256" key="1">
    <source>
        <dbReference type="PROSITE-ProRule" id="PRU00169"/>
    </source>
</evidence>
<evidence type="ECO:0000313" key="4">
    <source>
        <dbReference type="EMBL" id="QJE94443.1"/>
    </source>
</evidence>
<dbReference type="Gene3D" id="2.40.50.1020">
    <property type="entry name" value="LytTr DNA-binding domain"/>
    <property type="match status" value="1"/>
</dbReference>
<dbReference type="KEGG" id="luo:HHL09_01120"/>
<evidence type="ECO:0000259" key="3">
    <source>
        <dbReference type="PROSITE" id="PS50930"/>
    </source>
</evidence>
<dbReference type="InterPro" id="IPR011006">
    <property type="entry name" value="CheY-like_superfamily"/>
</dbReference>
<reference evidence="4 5" key="1">
    <citation type="submission" date="2020-04" db="EMBL/GenBank/DDBJ databases">
        <title>Luteolibacter sp. G-1-1-1 isolated from soil.</title>
        <authorList>
            <person name="Dahal R.H."/>
        </authorList>
    </citation>
    <scope>NUCLEOTIDE SEQUENCE [LARGE SCALE GENOMIC DNA]</scope>
    <source>
        <strain evidence="4 5">G-1-1-1</strain>
    </source>
</reference>